<dbReference type="OrthoDB" id="14729at2759"/>
<name>F0ZZ71_DICPU</name>
<dbReference type="GeneID" id="10508745"/>
<gene>
    <name evidence="2" type="ORF">DICPUDRAFT_50598</name>
</gene>
<keyword evidence="1" id="KW-0472">Membrane</keyword>
<evidence type="ECO:0000313" key="2">
    <source>
        <dbReference type="EMBL" id="EGC30753.1"/>
    </source>
</evidence>
<dbReference type="OMA" id="WLEWMSA"/>
<proteinExistence type="predicted"/>
<keyword evidence="3" id="KW-1185">Reference proteome</keyword>
<reference evidence="3" key="1">
    <citation type="journal article" date="2011" name="Genome Biol.">
        <title>Comparative genomics of the social amoebae Dictyostelium discoideum and Dictyostelium purpureum.</title>
        <authorList>
            <consortium name="US DOE Joint Genome Institute (JGI-PGF)"/>
            <person name="Sucgang R."/>
            <person name="Kuo A."/>
            <person name="Tian X."/>
            <person name="Salerno W."/>
            <person name="Parikh A."/>
            <person name="Feasley C.L."/>
            <person name="Dalin E."/>
            <person name="Tu H."/>
            <person name="Huang E."/>
            <person name="Barry K."/>
            <person name="Lindquist E."/>
            <person name="Shapiro H."/>
            <person name="Bruce D."/>
            <person name="Schmutz J."/>
            <person name="Salamov A."/>
            <person name="Fey P."/>
            <person name="Gaudet P."/>
            <person name="Anjard C."/>
            <person name="Babu M.M."/>
            <person name="Basu S."/>
            <person name="Bushmanova Y."/>
            <person name="van der Wel H."/>
            <person name="Katoh-Kurasawa M."/>
            <person name="Dinh C."/>
            <person name="Coutinho P.M."/>
            <person name="Saito T."/>
            <person name="Elias M."/>
            <person name="Schaap P."/>
            <person name="Kay R.R."/>
            <person name="Henrissat B."/>
            <person name="Eichinger L."/>
            <person name="Rivero F."/>
            <person name="Putnam N.H."/>
            <person name="West C.M."/>
            <person name="Loomis W.F."/>
            <person name="Chisholm R.L."/>
            <person name="Shaulsky G."/>
            <person name="Strassmann J.E."/>
            <person name="Queller D.C."/>
            <person name="Kuspa A."/>
            <person name="Grigoriev I.V."/>
        </authorList>
    </citation>
    <scope>NUCLEOTIDE SEQUENCE [LARGE SCALE GENOMIC DNA]</scope>
    <source>
        <strain evidence="3">QSDP1</strain>
    </source>
</reference>
<evidence type="ECO:0000256" key="1">
    <source>
        <dbReference type="SAM" id="Phobius"/>
    </source>
</evidence>
<accession>F0ZZ71</accession>
<dbReference type="AlphaFoldDB" id="F0ZZ71"/>
<feature type="transmembrane region" description="Helical" evidence="1">
    <location>
        <begin position="137"/>
        <end position="156"/>
    </location>
</feature>
<keyword evidence="1" id="KW-1133">Transmembrane helix</keyword>
<evidence type="ECO:0000313" key="3">
    <source>
        <dbReference type="Proteomes" id="UP000001064"/>
    </source>
</evidence>
<dbReference type="KEGG" id="dpp:DICPUDRAFT_50598"/>
<organism evidence="2 3">
    <name type="scientific">Dictyostelium purpureum</name>
    <name type="common">Slime mold</name>
    <dbReference type="NCBI Taxonomy" id="5786"/>
    <lineage>
        <taxon>Eukaryota</taxon>
        <taxon>Amoebozoa</taxon>
        <taxon>Evosea</taxon>
        <taxon>Eumycetozoa</taxon>
        <taxon>Dictyostelia</taxon>
        <taxon>Dictyosteliales</taxon>
        <taxon>Dictyosteliaceae</taxon>
        <taxon>Dictyostelium</taxon>
    </lineage>
</organism>
<keyword evidence="1" id="KW-0812">Transmembrane</keyword>
<dbReference type="RefSeq" id="XP_003292714.1">
    <property type="nucleotide sequence ID" value="XM_003292666.1"/>
</dbReference>
<feature type="transmembrane region" description="Helical" evidence="1">
    <location>
        <begin position="81"/>
        <end position="100"/>
    </location>
</feature>
<feature type="transmembrane region" description="Helical" evidence="1">
    <location>
        <begin position="39"/>
        <end position="61"/>
    </location>
</feature>
<dbReference type="eggNOG" id="ENOG502RD8J">
    <property type="taxonomic scope" value="Eukaryota"/>
</dbReference>
<feature type="transmembrane region" description="Helical" evidence="1">
    <location>
        <begin position="112"/>
        <end position="131"/>
    </location>
</feature>
<dbReference type="Proteomes" id="UP000001064">
    <property type="component" value="Unassembled WGS sequence"/>
</dbReference>
<dbReference type="InParanoid" id="F0ZZ71"/>
<protein>
    <submittedName>
        <fullName evidence="2">Uncharacterized protein</fullName>
    </submittedName>
</protein>
<dbReference type="VEuPathDB" id="AmoebaDB:DICPUDRAFT_50598"/>
<dbReference type="EMBL" id="GL871303">
    <property type="protein sequence ID" value="EGC30753.1"/>
    <property type="molecule type" value="Genomic_DNA"/>
</dbReference>
<sequence length="179" mass="20455">MRRQQRAQDSDFLDEQEQNDLISGLLSKDKQSALFYRKCMSYIGFFCGFLKLLCAIMPFNVLPFEHAAHNSLRLSGVSTFIMAWMEWISSSAYVAGGIAMYPEFVKGFIRKWIMMACIGFSGFVSIIVLFVTGNILTTLWITGLNCIYLFGCLYVYTLTSNGQNEIINLQKFQYPHKKA</sequence>